<comment type="caution">
    <text evidence="2">The sequence shown here is derived from an EMBL/GenBank/DDBJ whole genome shotgun (WGS) entry which is preliminary data.</text>
</comment>
<dbReference type="EMBL" id="JAMKFB020000003">
    <property type="protein sequence ID" value="KAL0199178.1"/>
    <property type="molecule type" value="Genomic_DNA"/>
</dbReference>
<evidence type="ECO:0000259" key="1">
    <source>
        <dbReference type="Pfam" id="PF13936"/>
    </source>
</evidence>
<organism evidence="2 3">
    <name type="scientific">Cirrhinus mrigala</name>
    <name type="common">Mrigala</name>
    <dbReference type="NCBI Taxonomy" id="683832"/>
    <lineage>
        <taxon>Eukaryota</taxon>
        <taxon>Metazoa</taxon>
        <taxon>Chordata</taxon>
        <taxon>Craniata</taxon>
        <taxon>Vertebrata</taxon>
        <taxon>Euteleostomi</taxon>
        <taxon>Actinopterygii</taxon>
        <taxon>Neopterygii</taxon>
        <taxon>Teleostei</taxon>
        <taxon>Ostariophysi</taxon>
        <taxon>Cypriniformes</taxon>
        <taxon>Cyprinidae</taxon>
        <taxon>Labeoninae</taxon>
        <taxon>Labeonini</taxon>
        <taxon>Cirrhinus</taxon>
    </lineage>
</organism>
<sequence>MRSKELSMQVKEAILKMRKQKKPIREIATILGVAKSTVWYILRKKESTGELSNAKRPARPRKTTVVDDRRIISMVKRNPFTTANQVNNTLQE</sequence>
<dbReference type="InterPro" id="IPR009057">
    <property type="entry name" value="Homeodomain-like_sf"/>
</dbReference>
<dbReference type="InterPro" id="IPR036388">
    <property type="entry name" value="WH-like_DNA-bd_sf"/>
</dbReference>
<keyword evidence="3" id="KW-1185">Reference proteome</keyword>
<dbReference type="SUPFAM" id="SSF46689">
    <property type="entry name" value="Homeodomain-like"/>
    <property type="match status" value="1"/>
</dbReference>
<dbReference type="Pfam" id="PF13936">
    <property type="entry name" value="HTH_38"/>
    <property type="match status" value="1"/>
</dbReference>
<reference evidence="2 3" key="1">
    <citation type="submission" date="2024-05" db="EMBL/GenBank/DDBJ databases">
        <title>Genome sequencing and assembly of Indian major carp, Cirrhinus mrigala (Hamilton, 1822).</title>
        <authorList>
            <person name="Mohindra V."/>
            <person name="Chowdhury L.M."/>
            <person name="Lal K."/>
            <person name="Jena J.K."/>
        </authorList>
    </citation>
    <scope>NUCLEOTIDE SEQUENCE [LARGE SCALE GENOMIC DNA]</scope>
    <source>
        <strain evidence="2">CM1030</strain>
        <tissue evidence="2">Blood</tissue>
    </source>
</reference>
<gene>
    <name evidence="2" type="ORF">M9458_007718</name>
</gene>
<dbReference type="Proteomes" id="UP001529510">
    <property type="component" value="Unassembled WGS sequence"/>
</dbReference>
<name>A0ABD0RKV6_CIRMR</name>
<dbReference type="Gene3D" id="1.10.10.10">
    <property type="entry name" value="Winged helix-like DNA-binding domain superfamily/Winged helix DNA-binding domain"/>
    <property type="match status" value="1"/>
</dbReference>
<dbReference type="InterPro" id="IPR025246">
    <property type="entry name" value="IS30-like_HTH"/>
</dbReference>
<feature type="non-terminal residue" evidence="2">
    <location>
        <position position="92"/>
    </location>
</feature>
<protein>
    <recommendedName>
        <fullName evidence="1">Transposase IS30-like HTH domain-containing protein</fullName>
    </recommendedName>
</protein>
<accession>A0ABD0RKV6</accession>
<evidence type="ECO:0000313" key="3">
    <source>
        <dbReference type="Proteomes" id="UP001529510"/>
    </source>
</evidence>
<dbReference type="AlphaFoldDB" id="A0ABD0RKV6"/>
<evidence type="ECO:0000313" key="2">
    <source>
        <dbReference type="EMBL" id="KAL0199178.1"/>
    </source>
</evidence>
<feature type="domain" description="Transposase IS30-like HTH" evidence="1">
    <location>
        <begin position="4"/>
        <end position="43"/>
    </location>
</feature>
<proteinExistence type="predicted"/>